<feature type="active site" evidence="7">
    <location>
        <position position="314"/>
    </location>
</feature>
<evidence type="ECO:0000256" key="2">
    <source>
        <dbReference type="ARBA" id="ARBA00022670"/>
    </source>
</evidence>
<dbReference type="GO" id="GO:0005737">
    <property type="term" value="C:cytoplasm"/>
    <property type="evidence" value="ECO:0000318"/>
    <property type="project" value="GO_Central"/>
</dbReference>
<reference evidence="10 11" key="1">
    <citation type="journal article" date="2014" name="Nat. Commun.">
        <title>Klebsormidium flaccidum genome reveals primary factors for plant terrestrial adaptation.</title>
        <authorList>
            <person name="Hori K."/>
            <person name="Maruyama F."/>
            <person name="Fujisawa T."/>
            <person name="Togashi T."/>
            <person name="Yamamoto N."/>
            <person name="Seo M."/>
            <person name="Sato S."/>
            <person name="Yamada T."/>
            <person name="Mori H."/>
            <person name="Tajima N."/>
            <person name="Moriyama T."/>
            <person name="Ikeuchi M."/>
            <person name="Watanabe M."/>
            <person name="Wada H."/>
            <person name="Kobayashi K."/>
            <person name="Saito M."/>
            <person name="Masuda T."/>
            <person name="Sasaki-Sekimoto Y."/>
            <person name="Mashiguchi K."/>
            <person name="Awai K."/>
            <person name="Shimojima M."/>
            <person name="Masuda S."/>
            <person name="Iwai M."/>
            <person name="Nobusawa T."/>
            <person name="Narise T."/>
            <person name="Kondo S."/>
            <person name="Saito H."/>
            <person name="Sato R."/>
            <person name="Murakawa M."/>
            <person name="Ihara Y."/>
            <person name="Oshima-Yamada Y."/>
            <person name="Ohtaka K."/>
            <person name="Satoh M."/>
            <person name="Sonobe K."/>
            <person name="Ishii M."/>
            <person name="Ohtani R."/>
            <person name="Kanamori-Sato M."/>
            <person name="Honoki R."/>
            <person name="Miyazaki D."/>
            <person name="Mochizuki H."/>
            <person name="Umetsu J."/>
            <person name="Higashi K."/>
            <person name="Shibata D."/>
            <person name="Kamiya Y."/>
            <person name="Sato N."/>
            <person name="Nakamura Y."/>
            <person name="Tabata S."/>
            <person name="Ida S."/>
            <person name="Kurokawa K."/>
            <person name="Ohta H."/>
        </authorList>
    </citation>
    <scope>NUCLEOTIDE SEQUENCE [LARGE SCALE GENOMIC DNA]</scope>
    <source>
        <strain evidence="10 11">NIES-2285</strain>
    </source>
</reference>
<evidence type="ECO:0000313" key="10">
    <source>
        <dbReference type="EMBL" id="GAQ86824.1"/>
    </source>
</evidence>
<evidence type="ECO:0000256" key="5">
    <source>
        <dbReference type="ARBA" id="ARBA00022833"/>
    </source>
</evidence>
<evidence type="ECO:0000256" key="9">
    <source>
        <dbReference type="SAM" id="Phobius"/>
    </source>
</evidence>
<organism evidence="10 11">
    <name type="scientific">Klebsormidium nitens</name>
    <name type="common">Green alga</name>
    <name type="synonym">Ulothrix nitens</name>
    <dbReference type="NCBI Taxonomy" id="105231"/>
    <lineage>
        <taxon>Eukaryota</taxon>
        <taxon>Viridiplantae</taxon>
        <taxon>Streptophyta</taxon>
        <taxon>Klebsormidiophyceae</taxon>
        <taxon>Klebsormidiales</taxon>
        <taxon>Klebsormidiaceae</taxon>
        <taxon>Klebsormidium</taxon>
    </lineage>
</organism>
<keyword evidence="6 8" id="KW-0482">Metalloprotease</keyword>
<comment type="similarity">
    <text evidence="1">Belongs to the peptidase M8 family.</text>
</comment>
<dbReference type="GO" id="GO:0004222">
    <property type="term" value="F:metalloendopeptidase activity"/>
    <property type="evidence" value="ECO:0007669"/>
    <property type="project" value="InterPro"/>
</dbReference>
<dbReference type="GO" id="GO:0016020">
    <property type="term" value="C:membrane"/>
    <property type="evidence" value="ECO:0007669"/>
    <property type="project" value="InterPro"/>
</dbReference>
<feature type="binding site" evidence="8">
    <location>
        <position position="313"/>
    </location>
    <ligand>
        <name>Zn(2+)</name>
        <dbReference type="ChEBI" id="CHEBI:29105"/>
        <note>catalytic</note>
    </ligand>
</feature>
<keyword evidence="9" id="KW-0812">Transmembrane</keyword>
<dbReference type="SUPFAM" id="SSF55486">
    <property type="entry name" value="Metalloproteases ('zincins'), catalytic domain"/>
    <property type="match status" value="1"/>
</dbReference>
<name>A0A1Y1I789_KLENI</name>
<dbReference type="Proteomes" id="UP000054558">
    <property type="component" value="Unassembled WGS sequence"/>
</dbReference>
<dbReference type="GO" id="GO:0008233">
    <property type="term" value="F:peptidase activity"/>
    <property type="evidence" value="ECO:0000318"/>
    <property type="project" value="GO_Central"/>
</dbReference>
<dbReference type="Gene3D" id="3.90.132.10">
    <property type="entry name" value="Leishmanolysin , domain 2"/>
    <property type="match status" value="1"/>
</dbReference>
<dbReference type="PANTHER" id="PTHR10942">
    <property type="entry name" value="LEISHMANOLYSIN-LIKE PEPTIDASE"/>
    <property type="match status" value="1"/>
</dbReference>
<keyword evidence="2" id="KW-0645">Protease</keyword>
<feature type="binding site" evidence="8">
    <location>
        <position position="317"/>
    </location>
    <ligand>
        <name>Zn(2+)</name>
        <dbReference type="ChEBI" id="CHEBI:29105"/>
        <note>catalytic</note>
    </ligand>
</feature>
<keyword evidence="5 8" id="KW-0862">Zinc</keyword>
<dbReference type="STRING" id="105231.A0A1Y1I789"/>
<keyword evidence="4" id="KW-0378">Hydrolase</keyword>
<dbReference type="Gene3D" id="3.10.170.20">
    <property type="match status" value="1"/>
</dbReference>
<protein>
    <submittedName>
        <fullName evidence="10">Leishmanolysin-like peptidase</fullName>
    </submittedName>
</protein>
<dbReference type="EMBL" id="DF237263">
    <property type="protein sequence ID" value="GAQ86824.1"/>
    <property type="molecule type" value="Genomic_DNA"/>
</dbReference>
<keyword evidence="3 8" id="KW-0479">Metal-binding</keyword>
<accession>A0A1Y1I789</accession>
<comment type="cofactor">
    <cofactor evidence="8">
        <name>Zn(2+)</name>
        <dbReference type="ChEBI" id="CHEBI:29105"/>
    </cofactor>
    <text evidence="8">Binds 1 zinc ion per subunit.</text>
</comment>
<dbReference type="OrthoDB" id="527990at2759"/>
<evidence type="ECO:0000256" key="3">
    <source>
        <dbReference type="ARBA" id="ARBA00022723"/>
    </source>
</evidence>
<keyword evidence="9" id="KW-1133">Transmembrane helix</keyword>
<evidence type="ECO:0000256" key="8">
    <source>
        <dbReference type="PIRSR" id="PIRSR601577-2"/>
    </source>
</evidence>
<dbReference type="AlphaFoldDB" id="A0A1Y1I789"/>
<feature type="transmembrane region" description="Helical" evidence="9">
    <location>
        <begin position="864"/>
        <end position="883"/>
    </location>
</feature>
<proteinExistence type="inferred from homology"/>
<sequence length="952" mass="102616">MGLPEGFRQGNLDAGLCAGPKEEHRGTPTKWLKVAACQRVFSDQYSLLVILSLLLLVDFGRVEARQWYESRASANMSVAVYESFHQTGHNCVHDSHMVPRIIEIHRRRHRSQEVRNIMQQGDQGQPKRRLLAEPKPAPIRIVPSFNLSGLMTEHADYIQYNLVPTAIRWLERAIKVKRPVVGPLKLELECQQWQRWNMQGLPVYECPERVSPTCLDAVIDPAHLNNVTTCDRSDAFHCVTTPSGPGVKNADLIVYITSKATPECGASTAAHAGACMFDPDTDRPLAGNINFCPGYFSETDSNNPDGELMITLHEMTHVLAFSDSLFPYFRDENGDPRVPRADSGWPDSSRYFSEQGPDVRAVVGTFQERGTTVRKIVTPQVIAMGRAHFGCSKLNGVELENGGGPSTAGSHWEARILHGEIMEGASQVNTQAYSNVTLALLDDSGWYAPDYGLGMFLRFGRLKGCDFAYKSCSSSAGQAVFSEYQCAAGGSGAAGYQCTYDAIAVGYCDGCGDSPTDSGSCTDDGCQRVIGWNNYGCTAPLLGQMQTDAVSVGMQFGPASRCFQHGSDPWIKKVGNSNAQSAGCYPQRCVPGKRGAPPSLYVEVAPGAWLQCVDNVEVELPRKYFARGTIGPCPAAADFCMYNMCPDDCSGKGHCYNGTCHCFPSYAGYNCGQPACVPSDCANGTVCDSRSGLCKVPGTTGEADSPAQPPITAPVVSNSGGESMLMQVTSTVRFSGGMASTQQQYTTFQNNFDATMTQAAHATGYGGKITVTVNGINQGSGVSVDSTVAFGPASGANLQAARDAAAAFANTLSNDPASIFAKNTFFDSFGDVTSSKIRILEANAGTDTWTAKIPRTVLGVSIKYWFIALGVLCLLIGATVSCWRCCSPKRRQPHVSVAHVVHSPGIQSPVLGQPVSPVAGRPVQYPPPHMLSPAHQDQSFQYIRGDQYFSRN</sequence>
<dbReference type="PANTHER" id="PTHR10942:SF0">
    <property type="entry name" value="LEISHMANOLYSIN-LIKE PEPTIDASE"/>
    <property type="match status" value="1"/>
</dbReference>
<evidence type="ECO:0000313" key="11">
    <source>
        <dbReference type="Proteomes" id="UP000054558"/>
    </source>
</evidence>
<dbReference type="GO" id="GO:0006508">
    <property type="term" value="P:proteolysis"/>
    <property type="evidence" value="ECO:0007669"/>
    <property type="project" value="UniProtKB-KW"/>
</dbReference>
<evidence type="ECO:0000256" key="6">
    <source>
        <dbReference type="ARBA" id="ARBA00023049"/>
    </source>
</evidence>
<keyword evidence="9" id="KW-0472">Membrane</keyword>
<keyword evidence="11" id="KW-1185">Reference proteome</keyword>
<dbReference type="GO" id="GO:0007155">
    <property type="term" value="P:cell adhesion"/>
    <property type="evidence" value="ECO:0007669"/>
    <property type="project" value="InterPro"/>
</dbReference>
<dbReference type="FunFam" id="3.90.132.10:FF:000001">
    <property type="entry name" value="leishmanolysin-like peptidase isoform X2"/>
    <property type="match status" value="1"/>
</dbReference>
<evidence type="ECO:0000256" key="1">
    <source>
        <dbReference type="ARBA" id="ARBA00005860"/>
    </source>
</evidence>
<evidence type="ECO:0000256" key="7">
    <source>
        <dbReference type="PIRSR" id="PIRSR601577-1"/>
    </source>
</evidence>
<dbReference type="Pfam" id="PF01457">
    <property type="entry name" value="Peptidase_M8"/>
    <property type="match status" value="2"/>
</dbReference>
<dbReference type="GO" id="GO:0046872">
    <property type="term" value="F:metal ion binding"/>
    <property type="evidence" value="ECO:0007669"/>
    <property type="project" value="UniProtKB-KW"/>
</dbReference>
<dbReference type="InterPro" id="IPR001577">
    <property type="entry name" value="Peptidase_M8"/>
</dbReference>
<evidence type="ECO:0000256" key="4">
    <source>
        <dbReference type="ARBA" id="ARBA00022801"/>
    </source>
</evidence>
<feature type="binding site" evidence="8">
    <location>
        <position position="411"/>
    </location>
    <ligand>
        <name>Zn(2+)</name>
        <dbReference type="ChEBI" id="CHEBI:29105"/>
        <note>catalytic</note>
    </ligand>
</feature>
<gene>
    <name evidence="10" type="ORF">KFL_003140030</name>
</gene>
<dbReference type="Gene3D" id="2.10.25.10">
    <property type="entry name" value="Laminin"/>
    <property type="match status" value="1"/>
</dbReference>